<comment type="caution">
    <text evidence="3">The sequence shown here is derived from an EMBL/GenBank/DDBJ whole genome shotgun (WGS) entry which is preliminary data.</text>
</comment>
<sequence length="93" mass="9490">ELAQDGPLPTVLRLSDEAETSVTLADPAAMFGGGPGGCMAVTGYEGTAAEVATRRAGVTEVLTAAGGQALGTEPGEAWRTGRFRAPYLRDPLL</sequence>
<evidence type="ECO:0000256" key="1">
    <source>
        <dbReference type="ARBA" id="ARBA00022630"/>
    </source>
</evidence>
<name>A0A2V4MYX0_9ACTN</name>
<feature type="non-terminal residue" evidence="3">
    <location>
        <position position="93"/>
    </location>
</feature>
<gene>
    <name evidence="3" type="ORF">C7C46_33495</name>
</gene>
<dbReference type="SUPFAM" id="SSF55103">
    <property type="entry name" value="FAD-linked oxidases, C-terminal domain"/>
    <property type="match status" value="1"/>
</dbReference>
<evidence type="ECO:0000256" key="2">
    <source>
        <dbReference type="ARBA" id="ARBA00022827"/>
    </source>
</evidence>
<keyword evidence="4" id="KW-1185">Reference proteome</keyword>
<dbReference type="Proteomes" id="UP000248039">
    <property type="component" value="Unassembled WGS sequence"/>
</dbReference>
<reference evidence="3 4" key="1">
    <citation type="submission" date="2018-03" db="EMBL/GenBank/DDBJ databases">
        <title>Bioinformatic expansion and discovery of thiopeptide antibiotics.</title>
        <authorList>
            <person name="Schwalen C.J."/>
            <person name="Hudson G.A."/>
            <person name="Mitchell D.A."/>
        </authorList>
    </citation>
    <scope>NUCLEOTIDE SEQUENCE [LARGE SCALE GENOMIC DNA]</scope>
    <source>
        <strain evidence="3 4">ATCC 21389</strain>
    </source>
</reference>
<feature type="non-terminal residue" evidence="3">
    <location>
        <position position="1"/>
    </location>
</feature>
<keyword evidence="2" id="KW-0274">FAD</keyword>
<proteinExistence type="predicted"/>
<dbReference type="GO" id="GO:0050660">
    <property type="term" value="F:flavin adenine dinucleotide binding"/>
    <property type="evidence" value="ECO:0007669"/>
    <property type="project" value="InterPro"/>
</dbReference>
<organism evidence="3 4">
    <name type="scientific">Streptomyces tateyamensis</name>
    <dbReference type="NCBI Taxonomy" id="565073"/>
    <lineage>
        <taxon>Bacteria</taxon>
        <taxon>Bacillati</taxon>
        <taxon>Actinomycetota</taxon>
        <taxon>Actinomycetes</taxon>
        <taxon>Kitasatosporales</taxon>
        <taxon>Streptomycetaceae</taxon>
        <taxon>Streptomyces</taxon>
    </lineage>
</organism>
<dbReference type="InterPro" id="IPR016164">
    <property type="entry name" value="FAD-linked_Oxase-like_C"/>
</dbReference>
<accession>A0A2V4MYX0</accession>
<evidence type="ECO:0000313" key="3">
    <source>
        <dbReference type="EMBL" id="PYC62218.1"/>
    </source>
</evidence>
<dbReference type="GO" id="GO:0003824">
    <property type="term" value="F:catalytic activity"/>
    <property type="evidence" value="ECO:0007669"/>
    <property type="project" value="InterPro"/>
</dbReference>
<dbReference type="EMBL" id="PYBW01000310">
    <property type="protein sequence ID" value="PYC62218.1"/>
    <property type="molecule type" value="Genomic_DNA"/>
</dbReference>
<protein>
    <submittedName>
        <fullName evidence="3">FAD-binding oxidoreductase</fullName>
    </submittedName>
</protein>
<dbReference type="Gene3D" id="3.40.462.40">
    <property type="entry name" value="FAD-linked oxidase, cap domain/gating helix"/>
    <property type="match status" value="1"/>
</dbReference>
<dbReference type="AlphaFoldDB" id="A0A2V4MYX0"/>
<keyword evidence="1" id="KW-0285">Flavoprotein</keyword>
<evidence type="ECO:0000313" key="4">
    <source>
        <dbReference type="Proteomes" id="UP000248039"/>
    </source>
</evidence>